<name>A0ABM6DJS8_9BORD</name>
<evidence type="ECO:0000256" key="5">
    <source>
        <dbReference type="ARBA" id="ARBA00022989"/>
    </source>
</evidence>
<feature type="compositionally biased region" description="Pro residues" evidence="7">
    <location>
        <begin position="8"/>
        <end position="28"/>
    </location>
</feature>
<keyword evidence="6" id="KW-0472">Membrane</keyword>
<protein>
    <recommendedName>
        <fullName evidence="10">Type IV secretion system protein VirB10</fullName>
    </recommendedName>
</protein>
<comment type="subcellular location">
    <subcellularLocation>
        <location evidence="1">Cell membrane</location>
        <topology evidence="1">Single-pass membrane protein</topology>
    </subcellularLocation>
</comment>
<evidence type="ECO:0000256" key="7">
    <source>
        <dbReference type="SAM" id="MobiDB-lite"/>
    </source>
</evidence>
<dbReference type="InterPro" id="IPR047695">
    <property type="entry name" value="T4SS_VirB10/PtlG"/>
</dbReference>
<dbReference type="InterPro" id="IPR005498">
    <property type="entry name" value="T4SS_VirB10/TraB/TrbI"/>
</dbReference>
<evidence type="ECO:0000313" key="8">
    <source>
        <dbReference type="EMBL" id="ANY18140.1"/>
    </source>
</evidence>
<sequence length="266" mass="28323">MAPAVIEPAPPPPAPAPEPPWYPEPDMPVLPQRRGQPFKDGATMMIKETPPQAQWRGEPVQEGASPDALQAQARPSRAARVRDRDAVLLPGSYIECVLQTRLDTTVSGMATCRVTQDVYSASGRRVVIPRGAMVTGRYAAGLAQGVSRIYVLWNRLITPAGVTVALDSPAIDALGASGLPGVVDTHFAQRFGAALLFSVMGDAASQLLRPRNDATVTVQTSGAVNTLAAEVLRHSINIPATLRKNPGERVGIMVAREIDFSGVIHE</sequence>
<dbReference type="InterPro" id="IPR042217">
    <property type="entry name" value="T4SS_VirB10/TrbI"/>
</dbReference>
<comment type="similarity">
    <text evidence="2">Belongs to the TrbI/VirB10 family.</text>
</comment>
<evidence type="ECO:0000313" key="9">
    <source>
        <dbReference type="Proteomes" id="UP000092950"/>
    </source>
</evidence>
<keyword evidence="5" id="KW-1133">Transmembrane helix</keyword>
<feature type="region of interest" description="Disordered" evidence="7">
    <location>
        <begin position="1"/>
        <end position="77"/>
    </location>
</feature>
<reference evidence="8 9" key="1">
    <citation type="submission" date="2016-07" db="EMBL/GenBank/DDBJ databases">
        <title>Complete genome sequences of Bordetella pseudohinzii.</title>
        <authorList>
            <person name="Spilker T."/>
            <person name="Darrah R."/>
            <person name="LiPuma J.J."/>
        </authorList>
    </citation>
    <scope>NUCLEOTIDE SEQUENCE [LARGE SCALE GENOMIC DNA]</scope>
    <source>
        <strain evidence="8 9">HI4681</strain>
    </source>
</reference>
<keyword evidence="9" id="KW-1185">Reference proteome</keyword>
<keyword evidence="3" id="KW-1003">Cell membrane</keyword>
<evidence type="ECO:0008006" key="10">
    <source>
        <dbReference type="Google" id="ProtNLM"/>
    </source>
</evidence>
<evidence type="ECO:0000256" key="2">
    <source>
        <dbReference type="ARBA" id="ARBA00010265"/>
    </source>
</evidence>
<dbReference type="Proteomes" id="UP000092950">
    <property type="component" value="Chromosome"/>
</dbReference>
<dbReference type="CDD" id="cd16429">
    <property type="entry name" value="VirB10"/>
    <property type="match status" value="1"/>
</dbReference>
<dbReference type="Pfam" id="PF03743">
    <property type="entry name" value="TrbI"/>
    <property type="match status" value="1"/>
</dbReference>
<dbReference type="EMBL" id="CP016440">
    <property type="protein sequence ID" value="ANY18140.1"/>
    <property type="molecule type" value="Genomic_DNA"/>
</dbReference>
<evidence type="ECO:0000256" key="4">
    <source>
        <dbReference type="ARBA" id="ARBA00022692"/>
    </source>
</evidence>
<evidence type="ECO:0000256" key="6">
    <source>
        <dbReference type="ARBA" id="ARBA00023136"/>
    </source>
</evidence>
<keyword evidence="4" id="KW-0812">Transmembrane</keyword>
<proteinExistence type="inferred from homology"/>
<evidence type="ECO:0000256" key="1">
    <source>
        <dbReference type="ARBA" id="ARBA00004162"/>
    </source>
</evidence>
<gene>
    <name evidence="8" type="ORF">BBN53_01765</name>
</gene>
<dbReference type="Gene3D" id="2.40.128.260">
    <property type="entry name" value="Type IV secretion system, VirB10/TraB/TrbI"/>
    <property type="match status" value="2"/>
</dbReference>
<accession>A0ABM6DJS8</accession>
<organism evidence="8 9">
    <name type="scientific">Bordetella pseudohinzii</name>
    <dbReference type="NCBI Taxonomy" id="1331258"/>
    <lineage>
        <taxon>Bacteria</taxon>
        <taxon>Pseudomonadati</taxon>
        <taxon>Pseudomonadota</taxon>
        <taxon>Betaproteobacteria</taxon>
        <taxon>Burkholderiales</taxon>
        <taxon>Alcaligenaceae</taxon>
        <taxon>Bordetella</taxon>
    </lineage>
</organism>
<dbReference type="NCBIfam" id="NF038091">
    <property type="entry name" value="T4SS_VirB10"/>
    <property type="match status" value="1"/>
</dbReference>
<evidence type="ECO:0000256" key="3">
    <source>
        <dbReference type="ARBA" id="ARBA00022475"/>
    </source>
</evidence>